<sequence length="68" mass="7244">MTNDDADADHAASVTAAERGVLTDAGRGHKDRGRIDVSVTNDRRAVCCDSSVGELWGCEQLQLQQLTG</sequence>
<name>A0A6A4VGI3_AMPAM</name>
<dbReference type="AlphaFoldDB" id="A0A6A4VGI3"/>
<evidence type="ECO:0000313" key="2">
    <source>
        <dbReference type="EMBL" id="KAF0292259.1"/>
    </source>
</evidence>
<keyword evidence="3" id="KW-1185">Reference proteome</keyword>
<dbReference type="Proteomes" id="UP000440578">
    <property type="component" value="Unassembled WGS sequence"/>
</dbReference>
<evidence type="ECO:0000313" key="3">
    <source>
        <dbReference type="Proteomes" id="UP000440578"/>
    </source>
</evidence>
<proteinExistence type="predicted"/>
<accession>A0A6A4VGI3</accession>
<dbReference type="EMBL" id="VIIS01001825">
    <property type="protein sequence ID" value="KAF0292259.1"/>
    <property type="molecule type" value="Genomic_DNA"/>
</dbReference>
<protein>
    <submittedName>
        <fullName evidence="2">Uncharacterized protein</fullName>
    </submittedName>
</protein>
<gene>
    <name evidence="2" type="ORF">FJT64_009721</name>
</gene>
<feature type="region of interest" description="Disordered" evidence="1">
    <location>
        <begin position="1"/>
        <end position="33"/>
    </location>
</feature>
<comment type="caution">
    <text evidence="2">The sequence shown here is derived from an EMBL/GenBank/DDBJ whole genome shotgun (WGS) entry which is preliminary data.</text>
</comment>
<organism evidence="2 3">
    <name type="scientific">Amphibalanus amphitrite</name>
    <name type="common">Striped barnacle</name>
    <name type="synonym">Balanus amphitrite</name>
    <dbReference type="NCBI Taxonomy" id="1232801"/>
    <lineage>
        <taxon>Eukaryota</taxon>
        <taxon>Metazoa</taxon>
        <taxon>Ecdysozoa</taxon>
        <taxon>Arthropoda</taxon>
        <taxon>Crustacea</taxon>
        <taxon>Multicrustacea</taxon>
        <taxon>Cirripedia</taxon>
        <taxon>Thoracica</taxon>
        <taxon>Thoracicalcarea</taxon>
        <taxon>Balanomorpha</taxon>
        <taxon>Balanoidea</taxon>
        <taxon>Balanidae</taxon>
        <taxon>Amphibalaninae</taxon>
        <taxon>Amphibalanus</taxon>
    </lineage>
</organism>
<evidence type="ECO:0000256" key="1">
    <source>
        <dbReference type="SAM" id="MobiDB-lite"/>
    </source>
</evidence>
<reference evidence="2 3" key="1">
    <citation type="submission" date="2019-07" db="EMBL/GenBank/DDBJ databases">
        <title>Draft genome assembly of a fouling barnacle, Amphibalanus amphitrite (Darwin, 1854): The first reference genome for Thecostraca.</title>
        <authorList>
            <person name="Kim W."/>
        </authorList>
    </citation>
    <scope>NUCLEOTIDE SEQUENCE [LARGE SCALE GENOMIC DNA]</scope>
    <source>
        <strain evidence="2">SNU_AA5</strain>
        <tissue evidence="2">Soma without cirri and trophi</tissue>
    </source>
</reference>